<name>A0A8J3DMJ5_9HYPH</name>
<keyword evidence="2" id="KW-1185">Reference proteome</keyword>
<reference evidence="1" key="2">
    <citation type="submission" date="2020-09" db="EMBL/GenBank/DDBJ databases">
        <authorList>
            <person name="Sun Q."/>
            <person name="Kim S."/>
        </authorList>
    </citation>
    <scope>NUCLEOTIDE SEQUENCE</scope>
    <source>
        <strain evidence="1">KCTC 42249</strain>
    </source>
</reference>
<comment type="caution">
    <text evidence="1">The sequence shown here is derived from an EMBL/GenBank/DDBJ whole genome shotgun (WGS) entry which is preliminary data.</text>
</comment>
<proteinExistence type="predicted"/>
<dbReference type="InterPro" id="IPR021232">
    <property type="entry name" value="DUF2735"/>
</dbReference>
<dbReference type="RefSeq" id="WP_189502238.1">
    <property type="nucleotide sequence ID" value="NZ_BMZQ01000001.1"/>
</dbReference>
<accession>A0A8J3DMJ5</accession>
<organism evidence="1 2">
    <name type="scientific">Tianweitania populi</name>
    <dbReference type="NCBI Taxonomy" id="1607949"/>
    <lineage>
        <taxon>Bacteria</taxon>
        <taxon>Pseudomonadati</taxon>
        <taxon>Pseudomonadota</taxon>
        <taxon>Alphaproteobacteria</taxon>
        <taxon>Hyphomicrobiales</taxon>
        <taxon>Phyllobacteriaceae</taxon>
        <taxon>Tianweitania</taxon>
    </lineage>
</organism>
<evidence type="ECO:0008006" key="3">
    <source>
        <dbReference type="Google" id="ProtNLM"/>
    </source>
</evidence>
<sequence length="62" mass="6677">MPASHTASATIYEFPVGGRAGRAKGLRSWEKASQPPAVAPVIMPESGWYHDVATQEDVPQKN</sequence>
<evidence type="ECO:0000313" key="2">
    <source>
        <dbReference type="Proteomes" id="UP000630142"/>
    </source>
</evidence>
<gene>
    <name evidence="1" type="ORF">GCM10016234_10540</name>
</gene>
<dbReference type="AlphaFoldDB" id="A0A8J3DMJ5"/>
<dbReference type="Proteomes" id="UP000630142">
    <property type="component" value="Unassembled WGS sequence"/>
</dbReference>
<reference evidence="1" key="1">
    <citation type="journal article" date="2014" name="Int. J. Syst. Evol. Microbiol.">
        <title>Complete genome sequence of Corynebacterium casei LMG S-19264T (=DSM 44701T), isolated from a smear-ripened cheese.</title>
        <authorList>
            <consortium name="US DOE Joint Genome Institute (JGI-PGF)"/>
            <person name="Walter F."/>
            <person name="Albersmeier A."/>
            <person name="Kalinowski J."/>
            <person name="Ruckert C."/>
        </authorList>
    </citation>
    <scope>NUCLEOTIDE SEQUENCE</scope>
    <source>
        <strain evidence="1">KCTC 42249</strain>
    </source>
</reference>
<dbReference type="EMBL" id="BMZQ01000001">
    <property type="protein sequence ID" value="GHD09609.1"/>
    <property type="molecule type" value="Genomic_DNA"/>
</dbReference>
<protein>
    <recommendedName>
        <fullName evidence="3">DUF2735 domain-containing protein</fullName>
    </recommendedName>
</protein>
<dbReference type="Pfam" id="PF10931">
    <property type="entry name" value="DUF2735"/>
    <property type="match status" value="1"/>
</dbReference>
<evidence type="ECO:0000313" key="1">
    <source>
        <dbReference type="EMBL" id="GHD09609.1"/>
    </source>
</evidence>